<sequence>MDKVVNDTPTLWVVQAHLLENLEEALEPDVLDGHPSQDPSFTSTSWTFISTQQVLMFKRSKRDLLGRGGRRGEAFASSQNLVNSYLWCHDCGSVGRRAGARGQHKTSSSWLITGEIKDIARLTILSIEMLASRRRMTSSSHSQILLMWKPDKVQSGTHNVEKQTLTSRFLRDSETCRQNFRNFLYPDLAGPRKALSQLRELCLKWLRPEIHSKEQILELLVLEQFLTILPGEVRTWVKSQYPESSEEVVTLVEDLTQILEEEVPQNSALSQVIPEEDPRGRHAFQAGWLNDLVTKESMTFKDVAVDITQEDWELMRPVQKELYKTVTLQNYWNMVSLDHWAIETCPNKEACTRLQSLPPPHPLLGCWGTDSPESKTLCEPQAQRQGPDPEVWEDADMIYAAAQ</sequence>
<protein>
    <submittedName>
        <fullName evidence="12">Zinc finger protein 287</fullName>
    </submittedName>
</protein>
<keyword evidence="13" id="KW-1185">Reference proteome</keyword>
<evidence type="ECO:0000256" key="2">
    <source>
        <dbReference type="ARBA" id="ARBA00022737"/>
    </source>
</evidence>
<dbReference type="PANTHER" id="PTHR45935:SF29">
    <property type="entry name" value="SCAN BOX DOMAIN-CONTAINING PROTEIN"/>
    <property type="match status" value="1"/>
</dbReference>
<proteinExistence type="predicted"/>
<dbReference type="Gene3D" id="1.10.4020.10">
    <property type="entry name" value="DNA breaking-rejoining enzymes"/>
    <property type="match status" value="1"/>
</dbReference>
<feature type="domain" description="KRAB" evidence="11">
    <location>
        <begin position="298"/>
        <end position="373"/>
    </location>
</feature>
<dbReference type="GO" id="GO:0006355">
    <property type="term" value="P:regulation of DNA-templated transcription"/>
    <property type="evidence" value="ECO:0007669"/>
    <property type="project" value="InterPro"/>
</dbReference>
<reference evidence="12" key="1">
    <citation type="submission" date="2020-03" db="EMBL/GenBank/DDBJ databases">
        <title>Studies in the Genomics of Life Span.</title>
        <authorList>
            <person name="Glass D."/>
        </authorList>
    </citation>
    <scope>NUCLEOTIDE SEQUENCE</scope>
    <source>
        <strain evidence="12">SUZIE</strain>
        <tissue evidence="12">Muscle</tissue>
    </source>
</reference>
<comment type="subcellular location">
    <subcellularLocation>
        <location evidence="9">Nucleus</location>
    </subcellularLocation>
</comment>
<evidence type="ECO:0000256" key="7">
    <source>
        <dbReference type="ARBA" id="ARBA00023163"/>
    </source>
</evidence>
<dbReference type="Pfam" id="PF02023">
    <property type="entry name" value="SCAN"/>
    <property type="match status" value="1"/>
</dbReference>
<dbReference type="SMART" id="SM00349">
    <property type="entry name" value="KRAB"/>
    <property type="match status" value="1"/>
</dbReference>
<evidence type="ECO:0000256" key="9">
    <source>
        <dbReference type="PROSITE-ProRule" id="PRU00187"/>
    </source>
</evidence>
<comment type="caution">
    <text evidence="12">The sequence shown here is derived from an EMBL/GenBank/DDBJ whole genome shotgun (WGS) entry which is preliminary data.</text>
</comment>
<name>A0AA41NFY1_SCICA</name>
<evidence type="ECO:0000256" key="3">
    <source>
        <dbReference type="ARBA" id="ARBA00022771"/>
    </source>
</evidence>
<evidence type="ECO:0000256" key="1">
    <source>
        <dbReference type="ARBA" id="ARBA00022723"/>
    </source>
</evidence>
<dbReference type="FunFam" id="1.10.4020.10:FF:000001">
    <property type="entry name" value="zinc finger protein 263 isoform X1"/>
    <property type="match status" value="1"/>
</dbReference>
<evidence type="ECO:0000259" key="11">
    <source>
        <dbReference type="PROSITE" id="PS50805"/>
    </source>
</evidence>
<keyword evidence="3" id="KW-0863">Zinc-finger</keyword>
<dbReference type="Proteomes" id="UP001166674">
    <property type="component" value="Unassembled WGS sequence"/>
</dbReference>
<dbReference type="CDD" id="cd07936">
    <property type="entry name" value="SCAN"/>
    <property type="match status" value="1"/>
</dbReference>
<dbReference type="EMBL" id="JAATJV010433119">
    <property type="protein sequence ID" value="MBZ3889640.1"/>
    <property type="molecule type" value="Genomic_DNA"/>
</dbReference>
<dbReference type="PROSITE" id="PS50804">
    <property type="entry name" value="SCAN_BOX"/>
    <property type="match status" value="1"/>
</dbReference>
<dbReference type="InterPro" id="IPR050916">
    <property type="entry name" value="SCAN-C2H2_zinc_finger"/>
</dbReference>
<keyword evidence="1" id="KW-0479">Metal-binding</keyword>
<evidence type="ECO:0000313" key="13">
    <source>
        <dbReference type="Proteomes" id="UP001166674"/>
    </source>
</evidence>
<dbReference type="SUPFAM" id="SSF109640">
    <property type="entry name" value="KRAB domain (Kruppel-associated box)"/>
    <property type="match status" value="1"/>
</dbReference>
<evidence type="ECO:0000313" key="12">
    <source>
        <dbReference type="EMBL" id="MBZ3889640.1"/>
    </source>
</evidence>
<dbReference type="CDD" id="cd07765">
    <property type="entry name" value="KRAB_A-box"/>
    <property type="match status" value="1"/>
</dbReference>
<keyword evidence="2" id="KW-0677">Repeat</keyword>
<gene>
    <name evidence="12" type="ORF">SUZIE_203970</name>
</gene>
<dbReference type="Pfam" id="PF01352">
    <property type="entry name" value="KRAB"/>
    <property type="match status" value="1"/>
</dbReference>
<dbReference type="InterPro" id="IPR036051">
    <property type="entry name" value="KRAB_dom_sf"/>
</dbReference>
<dbReference type="InterPro" id="IPR001909">
    <property type="entry name" value="KRAB"/>
</dbReference>
<dbReference type="SMART" id="SM00431">
    <property type="entry name" value="SCAN"/>
    <property type="match status" value="1"/>
</dbReference>
<keyword evidence="7" id="KW-0804">Transcription</keyword>
<keyword evidence="6" id="KW-0238">DNA-binding</keyword>
<keyword evidence="5" id="KW-0805">Transcription regulation</keyword>
<evidence type="ECO:0000256" key="5">
    <source>
        <dbReference type="ARBA" id="ARBA00023015"/>
    </source>
</evidence>
<dbReference type="SUPFAM" id="SSF47353">
    <property type="entry name" value="Retrovirus capsid dimerization domain-like"/>
    <property type="match status" value="1"/>
</dbReference>
<dbReference type="PANTHER" id="PTHR45935">
    <property type="entry name" value="PROTEIN ZBED8-RELATED"/>
    <property type="match status" value="1"/>
</dbReference>
<dbReference type="InterPro" id="IPR003309">
    <property type="entry name" value="SCAN_dom"/>
</dbReference>
<feature type="domain" description="SCAN box" evidence="10">
    <location>
        <begin position="177"/>
        <end position="255"/>
    </location>
</feature>
<dbReference type="PROSITE" id="PS50805">
    <property type="entry name" value="KRAB"/>
    <property type="match status" value="1"/>
</dbReference>
<dbReference type="InterPro" id="IPR038269">
    <property type="entry name" value="SCAN_sf"/>
</dbReference>
<dbReference type="GO" id="GO:0003677">
    <property type="term" value="F:DNA binding"/>
    <property type="evidence" value="ECO:0007669"/>
    <property type="project" value="UniProtKB-KW"/>
</dbReference>
<accession>A0AA41NFY1</accession>
<evidence type="ECO:0000259" key="10">
    <source>
        <dbReference type="PROSITE" id="PS50804"/>
    </source>
</evidence>
<organism evidence="12 13">
    <name type="scientific">Sciurus carolinensis</name>
    <name type="common">Eastern gray squirrel</name>
    <dbReference type="NCBI Taxonomy" id="30640"/>
    <lineage>
        <taxon>Eukaryota</taxon>
        <taxon>Metazoa</taxon>
        <taxon>Chordata</taxon>
        <taxon>Craniata</taxon>
        <taxon>Vertebrata</taxon>
        <taxon>Euteleostomi</taxon>
        <taxon>Mammalia</taxon>
        <taxon>Eutheria</taxon>
        <taxon>Euarchontoglires</taxon>
        <taxon>Glires</taxon>
        <taxon>Rodentia</taxon>
        <taxon>Sciuromorpha</taxon>
        <taxon>Sciuridae</taxon>
        <taxon>Sciurinae</taxon>
        <taxon>Sciurini</taxon>
        <taxon>Sciurus</taxon>
    </lineage>
</organism>
<evidence type="ECO:0000256" key="4">
    <source>
        <dbReference type="ARBA" id="ARBA00022833"/>
    </source>
</evidence>
<dbReference type="GO" id="GO:0005634">
    <property type="term" value="C:nucleus"/>
    <property type="evidence" value="ECO:0007669"/>
    <property type="project" value="UniProtKB-SubCell"/>
</dbReference>
<evidence type="ECO:0000256" key="6">
    <source>
        <dbReference type="ARBA" id="ARBA00023125"/>
    </source>
</evidence>
<dbReference type="AlphaFoldDB" id="A0AA41NFY1"/>
<keyword evidence="8 9" id="KW-0539">Nucleus</keyword>
<evidence type="ECO:0000256" key="8">
    <source>
        <dbReference type="ARBA" id="ARBA00023242"/>
    </source>
</evidence>
<dbReference type="Gene3D" id="6.10.140.140">
    <property type="match status" value="1"/>
</dbReference>
<keyword evidence="4" id="KW-0862">Zinc</keyword>
<dbReference type="GO" id="GO:0008270">
    <property type="term" value="F:zinc ion binding"/>
    <property type="evidence" value="ECO:0007669"/>
    <property type="project" value="UniProtKB-KW"/>
</dbReference>